<gene>
    <name evidence="3" type="ORF">IMG5_096840</name>
</gene>
<keyword evidence="1" id="KW-1133">Transmembrane helix</keyword>
<name>G0QRQ3_ICHMU</name>
<dbReference type="Proteomes" id="UP000008983">
    <property type="component" value="Unassembled WGS sequence"/>
</dbReference>
<proteinExistence type="predicted"/>
<keyword evidence="1" id="KW-0812">Transmembrane</keyword>
<dbReference type="PROSITE" id="PS50836">
    <property type="entry name" value="DOMON"/>
    <property type="match status" value="1"/>
</dbReference>
<feature type="non-terminal residue" evidence="3">
    <location>
        <position position="1"/>
    </location>
</feature>
<dbReference type="InterPro" id="IPR005018">
    <property type="entry name" value="DOMON_domain"/>
</dbReference>
<sequence length="178" mass="20589">LIIIEGFKIEYFYDLDKKIVNFDIRGYSDVWIGIAFGKGMRGVDIVAIRADQTLNTVLEDMYSVYEEAPQYDYTFPQCDKSKSLTQNVAMYEPNSGSMWVTFSKPFDGGPCNISFTEQMTIDISIAFGTDPIKFMKHKKVKTDRFIFSSKQLQDQEGFGVLFVYFFKGFFVLYMVLFL</sequence>
<dbReference type="EMBL" id="GL983797">
    <property type="protein sequence ID" value="EGR32102.1"/>
    <property type="molecule type" value="Genomic_DNA"/>
</dbReference>
<keyword evidence="1" id="KW-0472">Membrane</keyword>
<feature type="domain" description="DOMON" evidence="2">
    <location>
        <begin position="5"/>
        <end position="128"/>
    </location>
</feature>
<dbReference type="InParanoid" id="G0QRQ3"/>
<dbReference type="Pfam" id="PF03351">
    <property type="entry name" value="DOMON"/>
    <property type="match status" value="1"/>
</dbReference>
<protein>
    <recommendedName>
        <fullName evidence="2">DOMON domain-containing protein</fullName>
    </recommendedName>
</protein>
<evidence type="ECO:0000313" key="3">
    <source>
        <dbReference type="EMBL" id="EGR32102.1"/>
    </source>
</evidence>
<evidence type="ECO:0000313" key="4">
    <source>
        <dbReference type="Proteomes" id="UP000008983"/>
    </source>
</evidence>
<organism evidence="3 4">
    <name type="scientific">Ichthyophthirius multifiliis</name>
    <name type="common">White spot disease agent</name>
    <name type="synonym">Ich</name>
    <dbReference type="NCBI Taxonomy" id="5932"/>
    <lineage>
        <taxon>Eukaryota</taxon>
        <taxon>Sar</taxon>
        <taxon>Alveolata</taxon>
        <taxon>Ciliophora</taxon>
        <taxon>Intramacronucleata</taxon>
        <taxon>Oligohymenophorea</taxon>
        <taxon>Hymenostomatida</taxon>
        <taxon>Ophryoglenina</taxon>
        <taxon>Ichthyophthirius</taxon>
    </lineage>
</organism>
<evidence type="ECO:0000256" key="1">
    <source>
        <dbReference type="SAM" id="Phobius"/>
    </source>
</evidence>
<dbReference type="GeneID" id="14908256"/>
<dbReference type="RefSeq" id="XP_004035588.1">
    <property type="nucleotide sequence ID" value="XM_004035540.1"/>
</dbReference>
<evidence type="ECO:0000259" key="2">
    <source>
        <dbReference type="PROSITE" id="PS50836"/>
    </source>
</evidence>
<feature type="transmembrane region" description="Helical" evidence="1">
    <location>
        <begin position="158"/>
        <end position="176"/>
    </location>
</feature>
<keyword evidence="4" id="KW-1185">Reference proteome</keyword>
<dbReference type="AlphaFoldDB" id="G0QRQ3"/>
<accession>G0QRQ3</accession>
<reference evidence="3 4" key="1">
    <citation type="submission" date="2011-07" db="EMBL/GenBank/DDBJ databases">
        <authorList>
            <person name="Coyne R."/>
            <person name="Brami D."/>
            <person name="Johnson J."/>
            <person name="Hostetler J."/>
            <person name="Hannick L."/>
            <person name="Clark T."/>
            <person name="Cassidy-Hanley D."/>
            <person name="Inman J."/>
        </authorList>
    </citation>
    <scope>NUCLEOTIDE SEQUENCE [LARGE SCALE GENOMIC DNA]</scope>
    <source>
        <strain evidence="3 4">G5</strain>
    </source>
</reference>